<keyword evidence="7" id="KW-1185">Reference proteome</keyword>
<feature type="DNA-binding region" description="H-T-H motif" evidence="4">
    <location>
        <begin position="13"/>
        <end position="32"/>
    </location>
</feature>
<sequence>MHLFWEQGYERTTLRDLTDVMGISAPSLYNAFGDKKALFDEAVAEYARSSPVIVADTDEPISRDVLARILDSAVREYTSAEHPNGCFVISDPVLAEQRELGRAAIRARLRRAYDAGELADEFDIEPMVTFIDIVLRGLSSLARDGADPAALRAAATVALRAWPGGG</sequence>
<dbReference type="PANTHER" id="PTHR47506">
    <property type="entry name" value="TRANSCRIPTIONAL REGULATORY PROTEIN"/>
    <property type="match status" value="1"/>
</dbReference>
<name>A0A448ILY9_MYCAU</name>
<dbReference type="GO" id="GO:0003677">
    <property type="term" value="F:DNA binding"/>
    <property type="evidence" value="ECO:0007669"/>
    <property type="project" value="UniProtKB-UniRule"/>
</dbReference>
<evidence type="ECO:0000256" key="1">
    <source>
        <dbReference type="ARBA" id="ARBA00023015"/>
    </source>
</evidence>
<reference evidence="6 7" key="1">
    <citation type="submission" date="2018-12" db="EMBL/GenBank/DDBJ databases">
        <authorList>
            <consortium name="Pathogen Informatics"/>
        </authorList>
    </citation>
    <scope>NUCLEOTIDE SEQUENCE [LARGE SCALE GENOMIC DNA]</scope>
    <source>
        <strain evidence="6 7">NCTC10437</strain>
    </source>
</reference>
<evidence type="ECO:0000313" key="7">
    <source>
        <dbReference type="Proteomes" id="UP000279306"/>
    </source>
</evidence>
<dbReference type="Gene3D" id="1.10.10.60">
    <property type="entry name" value="Homeodomain-like"/>
    <property type="match status" value="1"/>
</dbReference>
<evidence type="ECO:0000259" key="5">
    <source>
        <dbReference type="PROSITE" id="PS50977"/>
    </source>
</evidence>
<dbReference type="Gene3D" id="1.10.357.10">
    <property type="entry name" value="Tetracycline Repressor, domain 2"/>
    <property type="match status" value="1"/>
</dbReference>
<dbReference type="Pfam" id="PF00440">
    <property type="entry name" value="TetR_N"/>
    <property type="match status" value="1"/>
</dbReference>
<dbReference type="Proteomes" id="UP000279306">
    <property type="component" value="Chromosome"/>
</dbReference>
<dbReference type="InterPro" id="IPR036271">
    <property type="entry name" value="Tet_transcr_reg_TetR-rel_C_sf"/>
</dbReference>
<dbReference type="InterPro" id="IPR023772">
    <property type="entry name" value="DNA-bd_HTH_TetR-type_CS"/>
</dbReference>
<keyword evidence="1" id="KW-0805">Transcription regulation</keyword>
<dbReference type="SUPFAM" id="SSF48498">
    <property type="entry name" value="Tetracyclin repressor-like, C-terminal domain"/>
    <property type="match status" value="1"/>
</dbReference>
<dbReference type="AlphaFoldDB" id="A0A448ILY9"/>
<organism evidence="6 7">
    <name type="scientific">Mycolicibacterium aurum</name>
    <name type="common">Mycobacterium aurum</name>
    <dbReference type="NCBI Taxonomy" id="1791"/>
    <lineage>
        <taxon>Bacteria</taxon>
        <taxon>Bacillati</taxon>
        <taxon>Actinomycetota</taxon>
        <taxon>Actinomycetes</taxon>
        <taxon>Mycobacteriales</taxon>
        <taxon>Mycobacteriaceae</taxon>
        <taxon>Mycolicibacterium</taxon>
    </lineage>
</organism>
<evidence type="ECO:0000313" key="6">
    <source>
        <dbReference type="EMBL" id="VEG53515.1"/>
    </source>
</evidence>
<evidence type="ECO:0000256" key="2">
    <source>
        <dbReference type="ARBA" id="ARBA00023125"/>
    </source>
</evidence>
<dbReference type="PROSITE" id="PS01081">
    <property type="entry name" value="HTH_TETR_1"/>
    <property type="match status" value="1"/>
</dbReference>
<keyword evidence="3" id="KW-0804">Transcription</keyword>
<dbReference type="KEGG" id="mauu:NCTC10437_02005"/>
<dbReference type="STRING" id="1791.GCA_001049355_00738"/>
<protein>
    <submittedName>
        <fullName evidence="6">TetR family regulatory protein</fullName>
    </submittedName>
</protein>
<dbReference type="SUPFAM" id="SSF46689">
    <property type="entry name" value="Homeodomain-like"/>
    <property type="match status" value="1"/>
</dbReference>
<accession>A0A448ILY9</accession>
<dbReference type="InterPro" id="IPR009057">
    <property type="entry name" value="Homeodomain-like_sf"/>
</dbReference>
<keyword evidence="2 4" id="KW-0238">DNA-binding</keyword>
<dbReference type="PANTHER" id="PTHR47506:SF1">
    <property type="entry name" value="HTH-TYPE TRANSCRIPTIONAL REGULATOR YJDC"/>
    <property type="match status" value="1"/>
</dbReference>
<feature type="domain" description="HTH tetR-type" evidence="5">
    <location>
        <begin position="1"/>
        <end position="50"/>
    </location>
</feature>
<dbReference type="PROSITE" id="PS50977">
    <property type="entry name" value="HTH_TETR_2"/>
    <property type="match status" value="1"/>
</dbReference>
<evidence type="ECO:0000256" key="4">
    <source>
        <dbReference type="PROSITE-ProRule" id="PRU00335"/>
    </source>
</evidence>
<gene>
    <name evidence="6" type="primary">acnR_2</name>
    <name evidence="6" type="ORF">NCTC10437_02005</name>
</gene>
<evidence type="ECO:0000256" key="3">
    <source>
        <dbReference type="ARBA" id="ARBA00023163"/>
    </source>
</evidence>
<proteinExistence type="predicted"/>
<dbReference type="EMBL" id="LR134356">
    <property type="protein sequence ID" value="VEG53515.1"/>
    <property type="molecule type" value="Genomic_DNA"/>
</dbReference>
<dbReference type="InterPro" id="IPR001647">
    <property type="entry name" value="HTH_TetR"/>
</dbReference>